<gene>
    <name evidence="1" type="ORF">LCGC14_2751470</name>
</gene>
<proteinExistence type="predicted"/>
<accession>A0A0F9BTB4</accession>
<organism evidence="1">
    <name type="scientific">marine sediment metagenome</name>
    <dbReference type="NCBI Taxonomy" id="412755"/>
    <lineage>
        <taxon>unclassified sequences</taxon>
        <taxon>metagenomes</taxon>
        <taxon>ecological metagenomes</taxon>
    </lineage>
</organism>
<dbReference type="PANTHER" id="PTHR33803:SF3">
    <property type="entry name" value="BLL1974 PROTEIN"/>
    <property type="match status" value="1"/>
</dbReference>
<evidence type="ECO:0000313" key="1">
    <source>
        <dbReference type="EMBL" id="KKK87616.1"/>
    </source>
</evidence>
<name>A0A0F9BTB4_9ZZZZ</name>
<dbReference type="AlphaFoldDB" id="A0A0F9BTB4"/>
<sequence length="156" mass="16925">MKTALIIATFLSGIAPQAFAASNAVAVPFVTEPHRITVSCFRGPWNDVIWDRPNSIFVDDLVALGYDFPTAHAIAERICRDDKLVGNPPAMGAETLRVVRDAGALNKRDLARVTVDTTVQPKNVAFPTDAKLLETAIRQLGKKRIPVSACRNPTMG</sequence>
<dbReference type="EMBL" id="LAZR01050316">
    <property type="protein sequence ID" value="KKK87616.1"/>
    <property type="molecule type" value="Genomic_DNA"/>
</dbReference>
<comment type="caution">
    <text evidence="1">The sequence shown here is derived from an EMBL/GenBank/DDBJ whole genome shotgun (WGS) entry which is preliminary data.</text>
</comment>
<protein>
    <submittedName>
        <fullName evidence="1">Uncharacterized protein</fullName>
    </submittedName>
</protein>
<reference evidence="1" key="1">
    <citation type="journal article" date="2015" name="Nature">
        <title>Complex archaea that bridge the gap between prokaryotes and eukaryotes.</title>
        <authorList>
            <person name="Spang A."/>
            <person name="Saw J.H."/>
            <person name="Jorgensen S.L."/>
            <person name="Zaremba-Niedzwiedzka K."/>
            <person name="Martijn J."/>
            <person name="Lind A.E."/>
            <person name="van Eijk R."/>
            <person name="Schleper C."/>
            <person name="Guy L."/>
            <person name="Ettema T.J."/>
        </authorList>
    </citation>
    <scope>NUCLEOTIDE SEQUENCE</scope>
</reference>
<dbReference type="PANTHER" id="PTHR33803">
    <property type="entry name" value="IS1478 TRANSPOSASE"/>
    <property type="match status" value="1"/>
</dbReference>